<dbReference type="EMBL" id="JMSN01000015">
    <property type="protein sequence ID" value="KDN51980.1"/>
    <property type="molecule type" value="Genomic_DNA"/>
</dbReference>
<dbReference type="OrthoDB" id="2444174at2759"/>
<evidence type="ECO:0000256" key="1">
    <source>
        <dbReference type="SAM" id="MobiDB-lite"/>
    </source>
</evidence>
<accession>A0A066WMX1</accession>
<dbReference type="AlphaFoldDB" id="A0A066WMX1"/>
<dbReference type="InterPro" id="IPR043837">
    <property type="entry name" value="Mtf2-like_C"/>
</dbReference>
<dbReference type="STRING" id="1037660.A0A066WMX1"/>
<dbReference type="HOGENOM" id="CLU_554531_0_0_1"/>
<dbReference type="InterPro" id="IPR040009">
    <property type="entry name" value="Mtf2/C5D6.12-like"/>
</dbReference>
<feature type="region of interest" description="Disordered" evidence="1">
    <location>
        <begin position="83"/>
        <end position="114"/>
    </location>
</feature>
<feature type="region of interest" description="Disordered" evidence="1">
    <location>
        <begin position="45"/>
        <end position="71"/>
    </location>
</feature>
<evidence type="ECO:0000259" key="2">
    <source>
        <dbReference type="Pfam" id="PF19189"/>
    </source>
</evidence>
<dbReference type="GeneID" id="25263956"/>
<feature type="compositionally biased region" description="Basic residues" evidence="1">
    <location>
        <begin position="481"/>
        <end position="492"/>
    </location>
</feature>
<comment type="caution">
    <text evidence="3">The sequence shown here is derived from an EMBL/GenBank/DDBJ whole genome shotgun (WGS) entry which is preliminary data.</text>
</comment>
<feature type="region of interest" description="Disordered" evidence="1">
    <location>
        <begin position="260"/>
        <end position="294"/>
    </location>
</feature>
<reference evidence="3 4" key="1">
    <citation type="submission" date="2014-05" db="EMBL/GenBank/DDBJ databases">
        <title>Draft genome sequence of a rare smut relative, Tilletiaria anomala UBC 951.</title>
        <authorList>
            <consortium name="DOE Joint Genome Institute"/>
            <person name="Toome M."/>
            <person name="Kuo A."/>
            <person name="Henrissat B."/>
            <person name="Lipzen A."/>
            <person name="Tritt A."/>
            <person name="Yoshinaga Y."/>
            <person name="Zane M."/>
            <person name="Barry K."/>
            <person name="Grigoriev I.V."/>
            <person name="Spatafora J.W."/>
            <person name="Aimea M.C."/>
        </authorList>
    </citation>
    <scope>NUCLEOTIDE SEQUENCE [LARGE SCALE GENOMIC DNA]</scope>
    <source>
        <strain evidence="3 4">UBC 951</strain>
    </source>
</reference>
<feature type="domain" description="Mtf2-like C-terminal" evidence="2">
    <location>
        <begin position="215"/>
        <end position="374"/>
    </location>
</feature>
<name>A0A066WMX1_TILAU</name>
<feature type="compositionally biased region" description="Polar residues" evidence="1">
    <location>
        <begin position="261"/>
        <end position="277"/>
    </location>
</feature>
<feature type="region of interest" description="Disordered" evidence="1">
    <location>
        <begin position="459"/>
        <end position="492"/>
    </location>
</feature>
<evidence type="ECO:0000313" key="3">
    <source>
        <dbReference type="EMBL" id="KDN51980.1"/>
    </source>
</evidence>
<dbReference type="PANTHER" id="PTHR39468:SF1">
    <property type="entry name" value="MTF2-LIKE C-TERMINAL DOMAIN-CONTAINING PROTEIN"/>
    <property type="match status" value="1"/>
</dbReference>
<gene>
    <name evidence="3" type="ORF">K437DRAFT_254719</name>
</gene>
<dbReference type="InParanoid" id="A0A066WMX1"/>
<evidence type="ECO:0000313" key="4">
    <source>
        <dbReference type="Proteomes" id="UP000027361"/>
    </source>
</evidence>
<keyword evidence="4" id="KW-1185">Reference proteome</keyword>
<proteinExistence type="predicted"/>
<organism evidence="3 4">
    <name type="scientific">Tilletiaria anomala (strain ATCC 24038 / CBS 436.72 / UBC 951)</name>
    <dbReference type="NCBI Taxonomy" id="1037660"/>
    <lineage>
        <taxon>Eukaryota</taxon>
        <taxon>Fungi</taxon>
        <taxon>Dikarya</taxon>
        <taxon>Basidiomycota</taxon>
        <taxon>Ustilaginomycotina</taxon>
        <taxon>Exobasidiomycetes</taxon>
        <taxon>Georgefischeriales</taxon>
        <taxon>Tilletiariaceae</taxon>
        <taxon>Tilletiaria</taxon>
    </lineage>
</organism>
<sequence length="492" mass="53937">MLRKVATSVSACPRCAGLSAPNFGIRRRLIGENAGFTSMQWRAYSDSTPASSSEAQPTPQNGADVSQAPGSTINHEDVCAVAGPSQSSAQNPVHDPFSAIESSSPTDSASLPPLSSLSLEDIRTVSRTVSREHLFASDKHLPRYRRPWARPASPPGGQKMVPEEAATFRKLFMQLEAGGEADLVRQFANLPRQKPGKSRYAELAREEHASRVSDEELEKAQDRIKEAIVACETEPQLWRWAEENVWGTLRPEVEAPVASVQIGQETENPNDGNVESESSGERLQATEHDGPQYGMRTPFYATALAELLIRFRDTFQNPHTALAVYQKTKLLGIESQVFGCGTLMYREVIRTQWGCLRDLQGVLATVHEARRKGVLSASSRRTDKLEQDLRTLIERISAAASAEAAPSPVSSLARTFGSALAGFPFGLSDTASESRKLDFVAEDKLKLIDAIEELIGNKKGQPSHLSRQFELHTPRSSRPTAPRRTRSIGRAL</sequence>
<dbReference type="GO" id="GO:0005739">
    <property type="term" value="C:mitochondrion"/>
    <property type="evidence" value="ECO:0007669"/>
    <property type="project" value="InterPro"/>
</dbReference>
<protein>
    <recommendedName>
        <fullName evidence="2">Mtf2-like C-terminal domain-containing protein</fullName>
    </recommendedName>
</protein>
<dbReference type="PANTHER" id="PTHR39468">
    <property type="entry name" value="CHROMOSOME 7, WHOLE GENOME SHOTGUN SEQUENCE"/>
    <property type="match status" value="1"/>
</dbReference>
<feature type="compositionally biased region" description="Low complexity" evidence="1">
    <location>
        <begin position="102"/>
        <end position="114"/>
    </location>
</feature>
<dbReference type="Proteomes" id="UP000027361">
    <property type="component" value="Unassembled WGS sequence"/>
</dbReference>
<dbReference type="RefSeq" id="XP_013244839.1">
    <property type="nucleotide sequence ID" value="XM_013389385.1"/>
</dbReference>
<dbReference type="Pfam" id="PF19189">
    <property type="entry name" value="Mtf2"/>
    <property type="match status" value="1"/>
</dbReference>